<proteinExistence type="predicted"/>
<keyword evidence="3" id="KW-1185">Reference proteome</keyword>
<protein>
    <submittedName>
        <fullName evidence="2">Uncharacterized protein</fullName>
    </submittedName>
</protein>
<name>M5FSM3_DACPD</name>
<reference evidence="2 3" key="1">
    <citation type="journal article" date="2012" name="Science">
        <title>The Paleozoic origin of enzymatic lignin decomposition reconstructed from 31 fungal genomes.</title>
        <authorList>
            <person name="Floudas D."/>
            <person name="Binder M."/>
            <person name="Riley R."/>
            <person name="Barry K."/>
            <person name="Blanchette R.A."/>
            <person name="Henrissat B."/>
            <person name="Martinez A.T."/>
            <person name="Otillar R."/>
            <person name="Spatafora J.W."/>
            <person name="Yadav J.S."/>
            <person name="Aerts A."/>
            <person name="Benoit I."/>
            <person name="Boyd A."/>
            <person name="Carlson A."/>
            <person name="Copeland A."/>
            <person name="Coutinho P.M."/>
            <person name="de Vries R.P."/>
            <person name="Ferreira P."/>
            <person name="Findley K."/>
            <person name="Foster B."/>
            <person name="Gaskell J."/>
            <person name="Glotzer D."/>
            <person name="Gorecki P."/>
            <person name="Heitman J."/>
            <person name="Hesse C."/>
            <person name="Hori C."/>
            <person name="Igarashi K."/>
            <person name="Jurgens J.A."/>
            <person name="Kallen N."/>
            <person name="Kersten P."/>
            <person name="Kohler A."/>
            <person name="Kuees U."/>
            <person name="Kumar T.K.A."/>
            <person name="Kuo A."/>
            <person name="LaButti K."/>
            <person name="Larrondo L.F."/>
            <person name="Lindquist E."/>
            <person name="Ling A."/>
            <person name="Lombard V."/>
            <person name="Lucas S."/>
            <person name="Lundell T."/>
            <person name="Martin R."/>
            <person name="McLaughlin D.J."/>
            <person name="Morgenstern I."/>
            <person name="Morin E."/>
            <person name="Murat C."/>
            <person name="Nagy L.G."/>
            <person name="Nolan M."/>
            <person name="Ohm R.A."/>
            <person name="Patyshakuliyeva A."/>
            <person name="Rokas A."/>
            <person name="Ruiz-Duenas F.J."/>
            <person name="Sabat G."/>
            <person name="Salamov A."/>
            <person name="Samejima M."/>
            <person name="Schmutz J."/>
            <person name="Slot J.C."/>
            <person name="St John F."/>
            <person name="Stenlid J."/>
            <person name="Sun H."/>
            <person name="Sun S."/>
            <person name="Syed K."/>
            <person name="Tsang A."/>
            <person name="Wiebenga A."/>
            <person name="Young D."/>
            <person name="Pisabarro A."/>
            <person name="Eastwood D.C."/>
            <person name="Martin F."/>
            <person name="Cullen D."/>
            <person name="Grigoriev I.V."/>
            <person name="Hibbett D.S."/>
        </authorList>
    </citation>
    <scope>NUCLEOTIDE SEQUENCE [LARGE SCALE GENOMIC DNA]</scope>
    <source>
        <strain evidence="2 3">DJM-731 SS1</strain>
    </source>
</reference>
<organism evidence="2 3">
    <name type="scientific">Dacryopinax primogenitus (strain DJM 731)</name>
    <name type="common">Brown rot fungus</name>
    <dbReference type="NCBI Taxonomy" id="1858805"/>
    <lineage>
        <taxon>Eukaryota</taxon>
        <taxon>Fungi</taxon>
        <taxon>Dikarya</taxon>
        <taxon>Basidiomycota</taxon>
        <taxon>Agaricomycotina</taxon>
        <taxon>Dacrymycetes</taxon>
        <taxon>Dacrymycetales</taxon>
        <taxon>Dacrymycetaceae</taxon>
        <taxon>Dacryopinax</taxon>
    </lineage>
</organism>
<accession>M5FSM3</accession>
<dbReference type="AlphaFoldDB" id="M5FSM3"/>
<evidence type="ECO:0000256" key="1">
    <source>
        <dbReference type="SAM" id="MobiDB-lite"/>
    </source>
</evidence>
<feature type="region of interest" description="Disordered" evidence="1">
    <location>
        <begin position="1"/>
        <end position="90"/>
    </location>
</feature>
<gene>
    <name evidence="2" type="ORF">DACRYDRAFT_111169</name>
</gene>
<evidence type="ECO:0000313" key="2">
    <source>
        <dbReference type="EMBL" id="EJT98194.1"/>
    </source>
</evidence>
<evidence type="ECO:0000313" key="3">
    <source>
        <dbReference type="Proteomes" id="UP000030653"/>
    </source>
</evidence>
<feature type="compositionally biased region" description="Basic and acidic residues" evidence="1">
    <location>
        <begin position="39"/>
        <end position="90"/>
    </location>
</feature>
<dbReference type="Proteomes" id="UP000030653">
    <property type="component" value="Unassembled WGS sequence"/>
</dbReference>
<dbReference type="RefSeq" id="XP_040625092.1">
    <property type="nucleotide sequence ID" value="XM_040769185.1"/>
</dbReference>
<dbReference type="EMBL" id="JH795874">
    <property type="protein sequence ID" value="EJT98194.1"/>
    <property type="molecule type" value="Genomic_DNA"/>
</dbReference>
<dbReference type="GeneID" id="63684247"/>
<dbReference type="HOGENOM" id="CLU_2440811_0_0_1"/>
<dbReference type="OrthoDB" id="10627068at2759"/>
<feature type="compositionally biased region" description="Basic and acidic residues" evidence="1">
    <location>
        <begin position="19"/>
        <end position="30"/>
    </location>
</feature>
<sequence>MSSQETKPLQPVNPAKLQNLREKTEAKYRMTMEAFYRNTGKEHPLAGKLREGGEEQEGEKGEAQAGEEPKAQEQEVKEGQTKEKGQSQHS</sequence>